<proteinExistence type="predicted"/>
<keyword evidence="2" id="KW-1185">Reference proteome</keyword>
<dbReference type="InterPro" id="IPR021527">
    <property type="entry name" value="DUF2795"/>
</dbReference>
<dbReference type="AlphaFoldDB" id="A0A1G8XUL6"/>
<reference evidence="1 2" key="1">
    <citation type="submission" date="2016-10" db="EMBL/GenBank/DDBJ databases">
        <authorList>
            <person name="Varghese N."/>
            <person name="Submissions S."/>
        </authorList>
    </citation>
    <scope>NUCLEOTIDE SEQUENCE [LARGE SCALE GENOMIC DNA]</scope>
    <source>
        <strain evidence="1 2">DSM 2373</strain>
    </source>
</reference>
<gene>
    <name evidence="1" type="ORF">SAMN04488571_10245</name>
</gene>
<dbReference type="Proteomes" id="UP000326500">
    <property type="component" value="Unassembled WGS sequence"/>
</dbReference>
<evidence type="ECO:0000313" key="2">
    <source>
        <dbReference type="Proteomes" id="UP000326500"/>
    </source>
</evidence>
<organism evidence="1 2">
    <name type="scientific">Methanoculleus thermophilus</name>
    <dbReference type="NCBI Taxonomy" id="2200"/>
    <lineage>
        <taxon>Archaea</taxon>
        <taxon>Methanobacteriati</taxon>
        <taxon>Methanobacteriota</taxon>
        <taxon>Stenosarchaea group</taxon>
        <taxon>Methanomicrobia</taxon>
        <taxon>Methanomicrobiales</taxon>
        <taxon>Methanomicrobiaceae</taxon>
        <taxon>Methanoculleus</taxon>
    </lineage>
</organism>
<accession>A0A1G8XUL6</accession>
<name>A0A1G8XUL6_9EURY</name>
<dbReference type="OrthoDB" id="106287at2157"/>
<evidence type="ECO:0008006" key="3">
    <source>
        <dbReference type="Google" id="ProtNLM"/>
    </source>
</evidence>
<dbReference type="Pfam" id="PF11387">
    <property type="entry name" value="DUF2795"/>
    <property type="match status" value="1"/>
</dbReference>
<evidence type="ECO:0000313" key="1">
    <source>
        <dbReference type="EMBL" id="SDJ93864.1"/>
    </source>
</evidence>
<protein>
    <recommendedName>
        <fullName evidence="3">DUF2795 domain-containing protein</fullName>
    </recommendedName>
</protein>
<sequence>MEEQLSTPSYQVYTKGIDYPKSKQELISYVKEKNAPDAVVRVMEAMEEKQFTSATDLARAFGEAKDRLEGRR</sequence>
<dbReference type="RefSeq" id="WP_066955322.1">
    <property type="nucleotide sequence ID" value="NZ_BCNX01000004.1"/>
</dbReference>
<dbReference type="EMBL" id="FNFT01000002">
    <property type="protein sequence ID" value="SDJ93864.1"/>
    <property type="molecule type" value="Genomic_DNA"/>
</dbReference>